<dbReference type="OrthoDB" id="4977at2759"/>
<evidence type="ECO:0008006" key="6">
    <source>
        <dbReference type="Google" id="ProtNLM"/>
    </source>
</evidence>
<dbReference type="AlphaFoldDB" id="A0A0B7N3N1"/>
<feature type="region of interest" description="Disordered" evidence="3">
    <location>
        <begin position="1"/>
        <end position="44"/>
    </location>
</feature>
<accession>A0A0B7N3N1</accession>
<dbReference type="GO" id="GO:0005737">
    <property type="term" value="C:cytoplasm"/>
    <property type="evidence" value="ECO:0007669"/>
    <property type="project" value="UniProtKB-SubCell"/>
</dbReference>
<keyword evidence="5" id="KW-1185">Reference proteome</keyword>
<name>A0A0B7N3N1_9FUNG</name>
<dbReference type="GO" id="GO:0005869">
    <property type="term" value="C:dynactin complex"/>
    <property type="evidence" value="ECO:0007669"/>
    <property type="project" value="InterPro"/>
</dbReference>
<organism evidence="4 5">
    <name type="scientific">Parasitella parasitica</name>
    <dbReference type="NCBI Taxonomy" id="35722"/>
    <lineage>
        <taxon>Eukaryota</taxon>
        <taxon>Fungi</taxon>
        <taxon>Fungi incertae sedis</taxon>
        <taxon>Mucoromycota</taxon>
        <taxon>Mucoromycotina</taxon>
        <taxon>Mucoromycetes</taxon>
        <taxon>Mucorales</taxon>
        <taxon>Mucorineae</taxon>
        <taxon>Mucoraceae</taxon>
        <taxon>Parasitella</taxon>
    </lineage>
</organism>
<proteinExistence type="predicted"/>
<keyword evidence="2" id="KW-0963">Cytoplasm</keyword>
<feature type="compositionally biased region" description="Polar residues" evidence="3">
    <location>
        <begin position="331"/>
        <end position="343"/>
    </location>
</feature>
<evidence type="ECO:0000313" key="5">
    <source>
        <dbReference type="Proteomes" id="UP000054107"/>
    </source>
</evidence>
<gene>
    <name evidence="4" type="primary">PARPA_05889.1 scaffold 20154</name>
</gene>
<protein>
    <recommendedName>
        <fullName evidence="6">Dynactin subunit 2</fullName>
    </recommendedName>
</protein>
<dbReference type="Pfam" id="PF04912">
    <property type="entry name" value="Dynamitin"/>
    <property type="match status" value="1"/>
</dbReference>
<dbReference type="STRING" id="35722.A0A0B7N3N1"/>
<dbReference type="EMBL" id="LN727218">
    <property type="protein sequence ID" value="CEP11982.1"/>
    <property type="molecule type" value="Genomic_DNA"/>
</dbReference>
<reference evidence="4 5" key="1">
    <citation type="submission" date="2014-09" db="EMBL/GenBank/DDBJ databases">
        <authorList>
            <person name="Ellenberger Sabrina"/>
        </authorList>
    </citation>
    <scope>NUCLEOTIDE SEQUENCE [LARGE SCALE GENOMIC DNA]</scope>
    <source>
        <strain evidence="4 5">CBS 412.66</strain>
    </source>
</reference>
<evidence type="ECO:0000313" key="4">
    <source>
        <dbReference type="EMBL" id="CEP11982.1"/>
    </source>
</evidence>
<dbReference type="Proteomes" id="UP000054107">
    <property type="component" value="Unassembled WGS sequence"/>
</dbReference>
<feature type="compositionally biased region" description="Polar residues" evidence="3">
    <location>
        <begin position="21"/>
        <end position="35"/>
    </location>
</feature>
<dbReference type="PANTHER" id="PTHR15346">
    <property type="entry name" value="DYNACTIN SUBUNIT"/>
    <property type="match status" value="1"/>
</dbReference>
<feature type="region of interest" description="Disordered" evidence="3">
    <location>
        <begin position="326"/>
        <end position="350"/>
    </location>
</feature>
<comment type="subcellular location">
    <subcellularLocation>
        <location evidence="1">Cytoplasm</location>
    </subcellularLocation>
</comment>
<sequence>MSSKYSDLPDIDDQPDVYETPDSSDNVANVSYENQSSDEDDNENVVKTRVSIKDAANRFKGSIVDSTDTDFSERLTRRKKAMYRTYVKRPPAMETNEYEILPKNLSLDETPLQKLRRLMYEVQELNDEMEKAKEPADAKETISQSDILSQIAYLQSDLVRMNQQVGDDDLSQKTNYGKSIEDAKSLIKQLEAFKNIPAINTSEKNEENDTAALDKSDKNDMVTYELFYTPETAKMQKESKLSDIDERIAKIEKLVGSNAGQDLDDLPQNLASTSLVNSLSKLEQQVIVLAQPRQLEMVARRVKILNSDLDRLNELKSGRKDTSNLGFGLSNAINSQNTPSANEAANKDSSDNEAKINKLFATLEKVDPLLNLTPALLTRLKALQTLHTEAASFGQSVKVISDEQTRMTDELKSLTMTCELLNKSLKENDDSITSNIKVIDDRMTDLIQRITALTTTDA</sequence>
<evidence type="ECO:0000256" key="2">
    <source>
        <dbReference type="ARBA" id="ARBA00022490"/>
    </source>
</evidence>
<evidence type="ECO:0000256" key="3">
    <source>
        <dbReference type="SAM" id="MobiDB-lite"/>
    </source>
</evidence>
<dbReference type="InterPro" id="IPR028133">
    <property type="entry name" value="Dynamitin"/>
</dbReference>
<dbReference type="GO" id="GO:0007017">
    <property type="term" value="P:microtubule-based process"/>
    <property type="evidence" value="ECO:0007669"/>
    <property type="project" value="InterPro"/>
</dbReference>
<evidence type="ECO:0000256" key="1">
    <source>
        <dbReference type="ARBA" id="ARBA00004496"/>
    </source>
</evidence>